<feature type="compositionally biased region" description="Low complexity" evidence="1">
    <location>
        <begin position="82"/>
        <end position="103"/>
    </location>
</feature>
<proteinExistence type="predicted"/>
<feature type="compositionally biased region" description="Polar residues" evidence="1">
    <location>
        <begin position="34"/>
        <end position="45"/>
    </location>
</feature>
<dbReference type="EMBL" id="MJFZ01001023">
    <property type="protein sequence ID" value="RAW23617.1"/>
    <property type="molecule type" value="Genomic_DNA"/>
</dbReference>
<feature type="region of interest" description="Disordered" evidence="1">
    <location>
        <begin position="1"/>
        <end position="103"/>
    </location>
</feature>
<sequence length="189" mass="20109">MSTASTSAASSSVGSSNASVFNADRDRHKCPSSACGSSAHTGNSTDRGEQAYCRRGLAPDAQRGAATTGDMQPKRRRFLTTRLPRAGRLRSSSSPLPRRSPPVSSLALALRPIQHPNIIRAAYAPAGALHFSNAQHILVATYSAWFGRYGITIMHYLRADRAAQVRAGSSDANYSLDFSANVVPPQPPS</sequence>
<reference evidence="2 3" key="1">
    <citation type="submission" date="2018-01" db="EMBL/GenBank/DDBJ databases">
        <title>Draft genome of the strawberry crown rot pathogen Phytophthora cactorum.</title>
        <authorList>
            <person name="Armitage A.D."/>
            <person name="Lysoe E."/>
            <person name="Nellist C.F."/>
            <person name="Harrison R.J."/>
            <person name="Brurberg M.B."/>
        </authorList>
    </citation>
    <scope>NUCLEOTIDE SEQUENCE [LARGE SCALE GENOMIC DNA]</scope>
    <source>
        <strain evidence="2 3">10300</strain>
    </source>
</reference>
<accession>A0A329RG18</accession>
<evidence type="ECO:0000313" key="3">
    <source>
        <dbReference type="Proteomes" id="UP000251314"/>
    </source>
</evidence>
<dbReference type="AlphaFoldDB" id="A0A329RG18"/>
<name>A0A329RG18_9STRA</name>
<gene>
    <name evidence="2" type="ORF">PC110_g19951</name>
</gene>
<dbReference type="OrthoDB" id="142448at2759"/>
<comment type="caution">
    <text evidence="2">The sequence shown here is derived from an EMBL/GenBank/DDBJ whole genome shotgun (WGS) entry which is preliminary data.</text>
</comment>
<dbReference type="Proteomes" id="UP000251314">
    <property type="component" value="Unassembled WGS sequence"/>
</dbReference>
<dbReference type="VEuPathDB" id="FungiDB:PC110_g19951"/>
<protein>
    <submittedName>
        <fullName evidence="2">Uncharacterized protein</fullName>
    </submittedName>
</protein>
<feature type="compositionally biased region" description="Low complexity" evidence="1">
    <location>
        <begin position="1"/>
        <end position="22"/>
    </location>
</feature>
<organism evidence="2 3">
    <name type="scientific">Phytophthora cactorum</name>
    <dbReference type="NCBI Taxonomy" id="29920"/>
    <lineage>
        <taxon>Eukaryota</taxon>
        <taxon>Sar</taxon>
        <taxon>Stramenopiles</taxon>
        <taxon>Oomycota</taxon>
        <taxon>Peronosporomycetes</taxon>
        <taxon>Peronosporales</taxon>
        <taxon>Peronosporaceae</taxon>
        <taxon>Phytophthora</taxon>
    </lineage>
</organism>
<evidence type="ECO:0000313" key="2">
    <source>
        <dbReference type="EMBL" id="RAW23617.1"/>
    </source>
</evidence>
<keyword evidence="3" id="KW-1185">Reference proteome</keyword>
<evidence type="ECO:0000256" key="1">
    <source>
        <dbReference type="SAM" id="MobiDB-lite"/>
    </source>
</evidence>